<dbReference type="AlphaFoldDB" id="A0A317ECC5"/>
<organism evidence="1 2">
    <name type="scientific">Zavarzinia compransoris</name>
    <dbReference type="NCBI Taxonomy" id="1264899"/>
    <lineage>
        <taxon>Bacteria</taxon>
        <taxon>Pseudomonadati</taxon>
        <taxon>Pseudomonadota</taxon>
        <taxon>Alphaproteobacteria</taxon>
        <taxon>Rhodospirillales</taxon>
        <taxon>Zavarziniaceae</taxon>
        <taxon>Zavarzinia</taxon>
    </lineage>
</organism>
<accession>A0A317ECC5</accession>
<keyword evidence="2" id="KW-1185">Reference proteome</keyword>
<dbReference type="Proteomes" id="UP000246077">
    <property type="component" value="Unassembled WGS sequence"/>
</dbReference>
<comment type="caution">
    <text evidence="1">The sequence shown here is derived from an EMBL/GenBank/DDBJ whole genome shotgun (WGS) entry which is preliminary data.</text>
</comment>
<protein>
    <submittedName>
        <fullName evidence="1">Uncharacterized protein</fullName>
    </submittedName>
</protein>
<sequence>MTTSEDPTDGPRNGTDAIARATALAMSLPAEKIVTLLEGLPPPGQGDDRVAALRHALVERLNSLRPQRARRLFTSLVDRFLIEEPGMPGGAGRPPLALYRADMGALWGALARAAFPEKAAEAVQMMERLCAGHLIEAALALPEARALREELRRLAVARLSQLALDRAALDQFCTLAMGLRDRFFAEQARNLPPIDTDVIADVLELLTLWPVAAPALEAALALPDPSGPALTAAVRQLGRDLAAAGLPTIGADQLPLAFLYRRRARDLVADDLQRRGAAQGKRVAQALVVQLASALHEFAVLCHRLLPEPRRPDLPLALDPDLPPRLAPLVEHIEALAGANLKAGIFEASSLPPLLLSTISGPVTLLARGPIQRSGQRIAAAMMRRDGFAEDHAEAVQVARWLLRLRAALRPTGLPVHALNKWRDQIDIDLQQALHRATRLENDGEPEFDEETGDLGARLAERFAHLERLEDLAEAAGASIAPLLQPTSRNTQLIVAARLQQPGAIEGRGRALCAAYAAAIRTEIGRVRYWRNPEAVALAELAASRGL</sequence>
<proteinExistence type="predicted"/>
<name>A0A317ECC5_9PROT</name>
<dbReference type="EMBL" id="QGLF01000001">
    <property type="protein sequence ID" value="PWR23916.1"/>
    <property type="molecule type" value="Genomic_DNA"/>
</dbReference>
<reference evidence="2" key="1">
    <citation type="submission" date="2018-05" db="EMBL/GenBank/DDBJ databases">
        <title>Zavarzinia sp. HR-AS.</title>
        <authorList>
            <person name="Lee Y."/>
            <person name="Jeon C.O."/>
        </authorList>
    </citation>
    <scope>NUCLEOTIDE SEQUENCE [LARGE SCALE GENOMIC DNA]</scope>
    <source>
        <strain evidence="2">DSM 1231</strain>
    </source>
</reference>
<evidence type="ECO:0000313" key="2">
    <source>
        <dbReference type="Proteomes" id="UP000246077"/>
    </source>
</evidence>
<evidence type="ECO:0000313" key="1">
    <source>
        <dbReference type="EMBL" id="PWR23916.1"/>
    </source>
</evidence>
<dbReference type="OrthoDB" id="7293148at2"/>
<gene>
    <name evidence="1" type="ORF">DKG75_05025</name>
</gene>
<dbReference type="RefSeq" id="WP_109919947.1">
    <property type="nucleotide sequence ID" value="NZ_QGLF01000001.1"/>
</dbReference>